<gene>
    <name evidence="2" type="ORF">EKO04_010798</name>
</gene>
<sequence>MIDFSNHPMPFFALREKSNTELDSLFKELNRYCCSDQSRYKTDMYFKTQTTMNRINRVFCERGFGNPGYEMGTYEDDPTNTTAPSSSAPSQAPIQEERPSGPSGSSHGLQDTHRLQRTTRAHVWLEPFIRTWSTAELTRVLKHITAEAIDPGSYEDALLSQWNIEYELAARLQDPTREARVVTEFLHTAPAAQQQQQHQRDIHTFASTQDIYVQTPRPVVHVHEQAQQVHFYPSPPPPPPLPPTPRIVYHQTETRIHHHRAPPIQTQTYIRRYGAGQAYERAVPQLEDVEFRSRGKGGKEGTSKG</sequence>
<protein>
    <submittedName>
        <fullName evidence="2">Uncharacterized protein</fullName>
    </submittedName>
</protein>
<proteinExistence type="predicted"/>
<evidence type="ECO:0000256" key="1">
    <source>
        <dbReference type="SAM" id="MobiDB-lite"/>
    </source>
</evidence>
<feature type="compositionally biased region" description="Low complexity" evidence="1">
    <location>
        <begin position="79"/>
        <end position="93"/>
    </location>
</feature>
<comment type="caution">
    <text evidence="2">The sequence shown here is derived from an EMBL/GenBank/DDBJ whole genome shotgun (WGS) entry which is preliminary data.</text>
</comment>
<accession>A0A8H7IVE6</accession>
<keyword evidence="3" id="KW-1185">Reference proteome</keyword>
<dbReference type="EMBL" id="RZGK01000021">
    <property type="protein sequence ID" value="KAF9691317.1"/>
    <property type="molecule type" value="Genomic_DNA"/>
</dbReference>
<dbReference type="Proteomes" id="UP000651452">
    <property type="component" value="Unassembled WGS sequence"/>
</dbReference>
<dbReference type="AlphaFoldDB" id="A0A8H7IVE6"/>
<organism evidence="2 3">
    <name type="scientific">Ascochyta lentis</name>
    <dbReference type="NCBI Taxonomy" id="205686"/>
    <lineage>
        <taxon>Eukaryota</taxon>
        <taxon>Fungi</taxon>
        <taxon>Dikarya</taxon>
        <taxon>Ascomycota</taxon>
        <taxon>Pezizomycotina</taxon>
        <taxon>Dothideomycetes</taxon>
        <taxon>Pleosporomycetidae</taxon>
        <taxon>Pleosporales</taxon>
        <taxon>Pleosporineae</taxon>
        <taxon>Didymellaceae</taxon>
        <taxon>Ascochyta</taxon>
    </lineage>
</organism>
<feature type="region of interest" description="Disordered" evidence="1">
    <location>
        <begin position="69"/>
        <end position="113"/>
    </location>
</feature>
<reference evidence="2" key="2">
    <citation type="submission" date="2020-09" db="EMBL/GenBank/DDBJ databases">
        <title>Reference genome assembly for Australian Ascochyta lentis isolate Al4.</title>
        <authorList>
            <person name="Lee R.C."/>
            <person name="Farfan-Caceres L.M."/>
            <person name="Debler J.W."/>
            <person name="Williams A.H."/>
            <person name="Henares B.M."/>
        </authorList>
    </citation>
    <scope>NUCLEOTIDE SEQUENCE</scope>
    <source>
        <strain evidence="2">Al4</strain>
    </source>
</reference>
<name>A0A8H7IVE6_9PLEO</name>
<evidence type="ECO:0000313" key="3">
    <source>
        <dbReference type="Proteomes" id="UP000651452"/>
    </source>
</evidence>
<evidence type="ECO:0000313" key="2">
    <source>
        <dbReference type="EMBL" id="KAF9691317.1"/>
    </source>
</evidence>
<reference evidence="2" key="1">
    <citation type="submission" date="2018-12" db="EMBL/GenBank/DDBJ databases">
        <authorList>
            <person name="Syme R.A."/>
            <person name="Farfan-Caceres L."/>
            <person name="Lichtenzveig J."/>
        </authorList>
    </citation>
    <scope>NUCLEOTIDE SEQUENCE</scope>
    <source>
        <strain evidence="2">Al4</strain>
    </source>
</reference>